<feature type="compositionally biased region" description="Polar residues" evidence="2">
    <location>
        <begin position="183"/>
        <end position="200"/>
    </location>
</feature>
<dbReference type="EMBL" id="CDQK01000004">
    <property type="protein sequence ID" value="CEP23480.1"/>
    <property type="molecule type" value="Genomic_DNA"/>
</dbReference>
<dbReference type="CDD" id="cd00167">
    <property type="entry name" value="SANT"/>
    <property type="match status" value="1"/>
</dbReference>
<dbReference type="InterPro" id="IPR001005">
    <property type="entry name" value="SANT/Myb"/>
</dbReference>
<dbReference type="PANTHER" id="PTHR22929:SF0">
    <property type="entry name" value="TRANSCRIPTION FACTOR TFIIIB COMPONENT B'' HOMOLOG"/>
    <property type="match status" value="1"/>
</dbReference>
<dbReference type="GO" id="GO:0000126">
    <property type="term" value="C:transcription factor TFIIIB complex"/>
    <property type="evidence" value="ECO:0007669"/>
    <property type="project" value="InterPro"/>
</dbReference>
<dbReference type="PANTHER" id="PTHR22929">
    <property type="entry name" value="RNA POLYMERASE III TRANSCRIPTION INITIATION FACTOR B"/>
    <property type="match status" value="1"/>
</dbReference>
<feature type="region of interest" description="Disordered" evidence="2">
    <location>
        <begin position="1"/>
        <end position="115"/>
    </location>
</feature>
<feature type="compositionally biased region" description="Basic and acidic residues" evidence="2">
    <location>
        <begin position="213"/>
        <end position="222"/>
    </location>
</feature>
<evidence type="ECO:0000313" key="4">
    <source>
        <dbReference type="EMBL" id="CEP23480.1"/>
    </source>
</evidence>
<evidence type="ECO:0000313" key="5">
    <source>
        <dbReference type="Proteomes" id="UP000038830"/>
    </source>
</evidence>
<evidence type="ECO:0000256" key="2">
    <source>
        <dbReference type="SAM" id="MobiDB-lite"/>
    </source>
</evidence>
<dbReference type="PROSITE" id="PS51293">
    <property type="entry name" value="SANT"/>
    <property type="match status" value="1"/>
</dbReference>
<dbReference type="GO" id="GO:0070898">
    <property type="term" value="P:RNA polymerase III preinitiation complex assembly"/>
    <property type="evidence" value="ECO:0007669"/>
    <property type="project" value="TreeGrafter"/>
</dbReference>
<protein>
    <recommendedName>
        <fullName evidence="3">SANT domain-containing protein</fullName>
    </recommendedName>
</protein>
<reference evidence="5" key="1">
    <citation type="journal article" date="2015" name="J. Biotechnol.">
        <title>The structure of the Cyberlindnera jadinii genome and its relation to Candida utilis analyzed by the occurrence of single nucleotide polymorphisms.</title>
        <authorList>
            <person name="Rupp O."/>
            <person name="Brinkrolf K."/>
            <person name="Buerth C."/>
            <person name="Kunigo M."/>
            <person name="Schneider J."/>
            <person name="Jaenicke S."/>
            <person name="Goesmann A."/>
            <person name="Puehler A."/>
            <person name="Jaeger K.-E."/>
            <person name="Ernst J.F."/>
        </authorList>
    </citation>
    <scope>NUCLEOTIDE SEQUENCE [LARGE SCALE GENOMIC DNA]</scope>
    <source>
        <strain evidence="5">ATCC 18201 / CBS 1600 / BCRC 20928 / JCM 3617 / NBRC 0987 / NRRL Y-1542</strain>
    </source>
</reference>
<feature type="domain" description="SANT" evidence="3">
    <location>
        <begin position="431"/>
        <end position="482"/>
    </location>
</feature>
<dbReference type="PIRSF" id="PIRSF037327">
    <property type="entry name" value="TFIIIB_Bdp1_fun"/>
    <property type="match status" value="1"/>
</dbReference>
<evidence type="ECO:0000256" key="1">
    <source>
        <dbReference type="SAM" id="Coils"/>
    </source>
</evidence>
<feature type="compositionally biased region" description="Polar residues" evidence="2">
    <location>
        <begin position="35"/>
        <end position="45"/>
    </location>
</feature>
<name>A0A0H5C5Q4_CYBJN</name>
<dbReference type="GO" id="GO:0000995">
    <property type="term" value="F:RNA polymerase III general transcription initiation factor activity"/>
    <property type="evidence" value="ECO:0007669"/>
    <property type="project" value="InterPro"/>
</dbReference>
<feature type="coiled-coil region" evidence="1">
    <location>
        <begin position="506"/>
        <end position="544"/>
    </location>
</feature>
<dbReference type="Gene3D" id="1.10.10.60">
    <property type="entry name" value="Homeodomain-like"/>
    <property type="match status" value="1"/>
</dbReference>
<dbReference type="InterPro" id="IPR009057">
    <property type="entry name" value="Homeodomain-like_sf"/>
</dbReference>
<accession>A0A0H5C5Q4</accession>
<feature type="compositionally biased region" description="Acidic residues" evidence="2">
    <location>
        <begin position="51"/>
        <end position="72"/>
    </location>
</feature>
<dbReference type="SMART" id="SM00717">
    <property type="entry name" value="SANT"/>
    <property type="match status" value="1"/>
</dbReference>
<sequence>MSSIVNKSGIRFAPKVRQRRSVTSTPTESRKASVTPVSQEQSPPATQIPPEEYDDYDEDDEQEEEEEEDGEAETVAPRTSEHLKSGSISRRSSVVEGTPLATKQRRLSTLSNTQRAGDIFRKHSFSGESAKSHVIGIPIHPKASEIKRRRSSAVGPKSSAGVAAKRRSVTIEPPSREFLATPPATQDNSVHSALTKSQGKQLEDSIQEDDDGGEHPKLESQEGPKSQTPTEGRITGIKIISAPGKADVLKKVEYDPNDPNDCVNIIKYDHRVSGFDQLTKSIYSLPPDMASVLSIDEDTFTMEDLCKPSLPIGKASSQFELSQQAKKRKLQERENKRFIREQARKLKRSIESFAEEQEENSEKRFKRENLDGEEPAANLAVQLKVRNGQIALDEESTVVDRHANADDVYRERHDENPFENMVNSATYGRQRYTDKWTSDEVARFYKALGQWGTDFALIAQMFPHRTRKQVKAKFILEEKKRPRLIELALANKLGVQFDFDAYCADSNKTFSTLNEFNAKLEKLKEEHVENLKVLSAAREKAKEEDLQKQKKREHEIVTGQRTMTRQEKLTQLSKNETVIGSIDEVKKQRQEETIPS</sequence>
<dbReference type="InterPro" id="IPR039467">
    <property type="entry name" value="TFIIIB_B''_Myb"/>
</dbReference>
<dbReference type="GO" id="GO:0006355">
    <property type="term" value="P:regulation of DNA-templated transcription"/>
    <property type="evidence" value="ECO:0007669"/>
    <property type="project" value="UniProtKB-ARBA"/>
</dbReference>
<gene>
    <name evidence="4" type="ORF">BN1211_4072</name>
</gene>
<dbReference type="SUPFAM" id="SSF46689">
    <property type="entry name" value="Homeodomain-like"/>
    <property type="match status" value="1"/>
</dbReference>
<keyword evidence="1" id="KW-0175">Coiled coil</keyword>
<feature type="region of interest" description="Disordered" evidence="2">
    <location>
        <begin position="141"/>
        <end position="236"/>
    </location>
</feature>
<dbReference type="AlphaFoldDB" id="A0A0H5C5Q4"/>
<dbReference type="InterPro" id="IPR017174">
    <property type="entry name" value="Bdp1_fungi"/>
</dbReference>
<proteinExistence type="predicted"/>
<dbReference type="GO" id="GO:0001156">
    <property type="term" value="F:TFIIIC-class transcription factor complex binding"/>
    <property type="evidence" value="ECO:0007669"/>
    <property type="project" value="TreeGrafter"/>
</dbReference>
<dbReference type="Pfam" id="PF15963">
    <property type="entry name" value="Myb_DNA-bind_7"/>
    <property type="match status" value="1"/>
</dbReference>
<dbReference type="InterPro" id="IPR017884">
    <property type="entry name" value="SANT_dom"/>
</dbReference>
<organism evidence="4 5">
    <name type="scientific">Cyberlindnera jadinii (strain ATCC 18201 / CBS 1600 / BCRC 20928 / JCM 3617 / NBRC 0987 / NRRL Y-1542)</name>
    <name type="common">Torula yeast</name>
    <name type="synonym">Candida utilis</name>
    <dbReference type="NCBI Taxonomy" id="983966"/>
    <lineage>
        <taxon>Eukaryota</taxon>
        <taxon>Fungi</taxon>
        <taxon>Dikarya</taxon>
        <taxon>Ascomycota</taxon>
        <taxon>Saccharomycotina</taxon>
        <taxon>Saccharomycetes</taxon>
        <taxon>Phaffomycetales</taxon>
        <taxon>Phaffomycetaceae</taxon>
        <taxon>Cyberlindnera</taxon>
    </lineage>
</organism>
<evidence type="ECO:0000259" key="3">
    <source>
        <dbReference type="PROSITE" id="PS51293"/>
    </source>
</evidence>
<dbReference type="Proteomes" id="UP000038830">
    <property type="component" value="Unassembled WGS sequence"/>
</dbReference>